<dbReference type="Proteomes" id="UP001432166">
    <property type="component" value="Chromosome"/>
</dbReference>
<organism evidence="1 2">
    <name type="scientific">Streptomyces tauricus</name>
    <dbReference type="NCBI Taxonomy" id="68274"/>
    <lineage>
        <taxon>Bacteria</taxon>
        <taxon>Bacillati</taxon>
        <taxon>Actinomycetota</taxon>
        <taxon>Actinomycetes</taxon>
        <taxon>Kitasatosporales</taxon>
        <taxon>Streptomycetaceae</taxon>
        <taxon>Streptomyces</taxon>
        <taxon>Streptomyces aurantiacus group</taxon>
    </lineage>
</organism>
<dbReference type="EMBL" id="CP108133">
    <property type="protein sequence ID" value="WTP53400.1"/>
    <property type="molecule type" value="Genomic_DNA"/>
</dbReference>
<name>A0ABZ1JUJ3_9ACTN</name>
<dbReference type="InterPro" id="IPR016181">
    <property type="entry name" value="Acyl_CoA_acyltransferase"/>
</dbReference>
<dbReference type="Gene3D" id="3.40.630.30">
    <property type="match status" value="1"/>
</dbReference>
<proteinExistence type="predicted"/>
<evidence type="ECO:0008006" key="3">
    <source>
        <dbReference type="Google" id="ProtNLM"/>
    </source>
</evidence>
<evidence type="ECO:0000313" key="1">
    <source>
        <dbReference type="EMBL" id="WTP53400.1"/>
    </source>
</evidence>
<keyword evidence="2" id="KW-1185">Reference proteome</keyword>
<dbReference type="SUPFAM" id="SSF55729">
    <property type="entry name" value="Acyl-CoA N-acyltransferases (Nat)"/>
    <property type="match status" value="1"/>
</dbReference>
<sequence>MTVAYYLELAEQADLLHEFEGGRFVAGEQVDPVSHERRLLVTYCTAGLAANDTWWATLPAIAARLVGTPDAVMVRLDRTAGPPPSPWLRHTTYLRRTGEPATAPPPRSEAVTVRPAVPQDEVSLRRWIGQALSNAATAQGHAAEHDDIQETAAGLLSHPGRRSFAADHGAATVGHATLLCEERDEITGEAYIELFDLLVEAAAEVRSAATDALTRACLRWAAEAGLPLIGNVTHPLTPGADGKAQRIVGALIAQGWSQDHTLWYRTCPGKAS</sequence>
<dbReference type="RefSeq" id="WP_328939191.1">
    <property type="nucleotide sequence ID" value="NZ_CP108133.1"/>
</dbReference>
<protein>
    <recommendedName>
        <fullName evidence="3">N-acetyltransferase domain-containing protein</fullName>
    </recommendedName>
</protein>
<evidence type="ECO:0000313" key="2">
    <source>
        <dbReference type="Proteomes" id="UP001432166"/>
    </source>
</evidence>
<accession>A0ABZ1JUJ3</accession>
<reference evidence="1" key="1">
    <citation type="submission" date="2022-10" db="EMBL/GenBank/DDBJ databases">
        <title>The complete genomes of actinobacterial strains from the NBC collection.</title>
        <authorList>
            <person name="Joergensen T.S."/>
            <person name="Alvarez Arevalo M."/>
            <person name="Sterndorff E.B."/>
            <person name="Faurdal D."/>
            <person name="Vuksanovic O."/>
            <person name="Mourched A.-S."/>
            <person name="Charusanti P."/>
            <person name="Shaw S."/>
            <person name="Blin K."/>
            <person name="Weber T."/>
        </authorList>
    </citation>
    <scope>NUCLEOTIDE SEQUENCE</scope>
    <source>
        <strain evidence="1">NBC_00189</strain>
    </source>
</reference>
<gene>
    <name evidence="1" type="ORF">OG288_36830</name>
</gene>